<dbReference type="Proteomes" id="UP000018721">
    <property type="component" value="Unassembled WGS sequence"/>
</dbReference>
<dbReference type="AlphaFoldDB" id="V9FNX0"/>
<accession>V9FNX0</accession>
<evidence type="ECO:0000313" key="1">
    <source>
        <dbReference type="EMBL" id="ETI53185.1"/>
    </source>
</evidence>
<comment type="caution">
    <text evidence="1">The sequence shown here is derived from an EMBL/GenBank/DDBJ whole genome shotgun (WGS) entry which is preliminary data.</text>
</comment>
<sequence>MSKRVNGGGSVMIWAGVSMYGNTEVVFWREDKMLLSTRKHCAETCYFTWTSSDKQRYNNGVAVKSPDFNISENDHDWIVVNSALYSVKKMLKYISNPLYIVFTAKKKFDIDNATFFMNENKMSCWRVGCYANGRQFESRVELKAWIKAEWAGIEPNYTKKLVRVCQSVCTWQWL</sequence>
<dbReference type="EMBL" id="ANIZ01000703">
    <property type="protein sequence ID" value="ETI53185.1"/>
    <property type="molecule type" value="Genomic_DNA"/>
</dbReference>
<protein>
    <submittedName>
        <fullName evidence="1">Uncharacterized protein</fullName>
    </submittedName>
</protein>
<keyword evidence="2" id="KW-1185">Reference proteome</keyword>
<name>V9FNX0_PHYNI</name>
<reference evidence="1 2" key="1">
    <citation type="submission" date="2013-11" db="EMBL/GenBank/DDBJ databases">
        <title>The Genome Sequence of Phytophthora parasitica P1569.</title>
        <authorList>
            <consortium name="The Broad Institute Genomics Platform"/>
            <person name="Russ C."/>
            <person name="Tyler B."/>
            <person name="Panabieres F."/>
            <person name="Shan W."/>
            <person name="Tripathy S."/>
            <person name="Grunwald N."/>
            <person name="Machado M."/>
            <person name="Johnson C.S."/>
            <person name="Arredondo F."/>
            <person name="Hong C."/>
            <person name="Coffey M."/>
            <person name="Young S.K."/>
            <person name="Zeng Q."/>
            <person name="Gargeya S."/>
            <person name="Fitzgerald M."/>
            <person name="Abouelleil A."/>
            <person name="Alvarado L."/>
            <person name="Chapman S.B."/>
            <person name="Gainer-Dewar J."/>
            <person name="Goldberg J."/>
            <person name="Griggs A."/>
            <person name="Gujja S."/>
            <person name="Hansen M."/>
            <person name="Howarth C."/>
            <person name="Imamovic A."/>
            <person name="Ireland A."/>
            <person name="Larimer J."/>
            <person name="McCowan C."/>
            <person name="Murphy C."/>
            <person name="Pearson M."/>
            <person name="Poon T.W."/>
            <person name="Priest M."/>
            <person name="Roberts A."/>
            <person name="Saif S."/>
            <person name="Shea T."/>
            <person name="Sykes S."/>
            <person name="Wortman J."/>
            <person name="Nusbaum C."/>
            <person name="Birren B."/>
        </authorList>
    </citation>
    <scope>NUCLEOTIDE SEQUENCE [LARGE SCALE GENOMIC DNA]</scope>
    <source>
        <strain evidence="1 2">P1569</strain>
    </source>
</reference>
<gene>
    <name evidence="1" type="ORF">F443_03828</name>
</gene>
<dbReference type="HOGENOM" id="CLU_1543083_0_0_1"/>
<evidence type="ECO:0000313" key="2">
    <source>
        <dbReference type="Proteomes" id="UP000018721"/>
    </source>
</evidence>
<organism evidence="1 2">
    <name type="scientific">Phytophthora nicotianae P1569</name>
    <dbReference type="NCBI Taxonomy" id="1317065"/>
    <lineage>
        <taxon>Eukaryota</taxon>
        <taxon>Sar</taxon>
        <taxon>Stramenopiles</taxon>
        <taxon>Oomycota</taxon>
        <taxon>Peronosporomycetes</taxon>
        <taxon>Peronosporales</taxon>
        <taxon>Peronosporaceae</taxon>
        <taxon>Phytophthora</taxon>
    </lineage>
</organism>
<proteinExistence type="predicted"/>